<organism evidence="1 2">
    <name type="scientific">Legionella pneumophila subsp. pneumophila</name>
    <dbReference type="NCBI Taxonomy" id="91891"/>
    <lineage>
        <taxon>Bacteria</taxon>
        <taxon>Pseudomonadati</taxon>
        <taxon>Pseudomonadota</taxon>
        <taxon>Gammaproteobacteria</taxon>
        <taxon>Legionellales</taxon>
        <taxon>Legionellaceae</taxon>
        <taxon>Legionella</taxon>
    </lineage>
</organism>
<dbReference type="AlphaFoldDB" id="A0AAV2UYC1"/>
<proteinExistence type="predicted"/>
<dbReference type="Proteomes" id="UP000010102">
    <property type="component" value="Chromosome"/>
</dbReference>
<name>A0AAV2UYC1_LEGPN</name>
<reference evidence="1 2" key="1">
    <citation type="submission" date="2011-07" db="EMBL/GenBank/DDBJ databases">
        <authorList>
            <person name="Genoscope - CEA"/>
        </authorList>
    </citation>
    <scope>NUCLEOTIDE SEQUENCE [LARGE SCALE GENOMIC DNA]</scope>
    <source>
        <strain evidence="2">lorraine</strain>
    </source>
</reference>
<sequence>MSITDLADILNGYFSWNKSRIECFATMLISLIKVRTVNLTEIACGFSSPAKQDSR</sequence>
<accession>A0AAV2UYC1</accession>
<evidence type="ECO:0008006" key="3">
    <source>
        <dbReference type="Google" id="ProtNLM"/>
    </source>
</evidence>
<gene>
    <name evidence="1" type="ORF">LPO_2051</name>
</gene>
<protein>
    <recommendedName>
        <fullName evidence="3">IS4 family transposase</fullName>
    </recommendedName>
</protein>
<dbReference type="EMBL" id="FQ958210">
    <property type="protein sequence ID" value="CCD06052.1"/>
    <property type="molecule type" value="Genomic_DNA"/>
</dbReference>
<dbReference type="KEGG" id="lpo:LPO_2051"/>
<evidence type="ECO:0000313" key="1">
    <source>
        <dbReference type="EMBL" id="CCD06052.1"/>
    </source>
</evidence>
<evidence type="ECO:0000313" key="2">
    <source>
        <dbReference type="Proteomes" id="UP000010102"/>
    </source>
</evidence>